<keyword evidence="6" id="KW-0925">Oxylipin biosynthesis</keyword>
<evidence type="ECO:0000313" key="14">
    <source>
        <dbReference type="EMBL" id="GIF73949.1"/>
    </source>
</evidence>
<evidence type="ECO:0000313" key="15">
    <source>
        <dbReference type="Proteomes" id="UP000604117"/>
    </source>
</evidence>
<dbReference type="PANTHER" id="PTHR11903">
    <property type="entry name" value="PROSTAGLANDIN G/H SYNTHASE"/>
    <property type="match status" value="1"/>
</dbReference>
<dbReference type="InterPro" id="IPR050783">
    <property type="entry name" value="Oxylipin_biosynth_metab"/>
</dbReference>
<keyword evidence="4" id="KW-0349">Heme</keyword>
<dbReference type="PANTHER" id="PTHR11903:SF11">
    <property type="entry name" value="ALPHA-DIOXYGENASE 1"/>
    <property type="match status" value="1"/>
</dbReference>
<evidence type="ECO:0000256" key="1">
    <source>
        <dbReference type="ARBA" id="ARBA00001913"/>
    </source>
</evidence>
<keyword evidence="3 14" id="KW-0575">Peroxidase</keyword>
<protein>
    <submittedName>
        <fullName evidence="14">Peroxidase</fullName>
    </submittedName>
</protein>
<evidence type="ECO:0000256" key="6">
    <source>
        <dbReference type="ARBA" id="ARBA00022767"/>
    </source>
</evidence>
<evidence type="ECO:0000256" key="11">
    <source>
        <dbReference type="ARBA" id="ARBA00023004"/>
    </source>
</evidence>
<keyword evidence="7" id="KW-0611">Plant defense</keyword>
<evidence type="ECO:0000256" key="4">
    <source>
        <dbReference type="ARBA" id="ARBA00022617"/>
    </source>
</evidence>
<dbReference type="SUPFAM" id="SSF48113">
    <property type="entry name" value="Heme-dependent peroxidases"/>
    <property type="match status" value="1"/>
</dbReference>
<dbReference type="InterPro" id="IPR010255">
    <property type="entry name" value="Haem_peroxidase_sf"/>
</dbReference>
<accession>A0ABQ4CRN6</accession>
<keyword evidence="5" id="KW-0479">Metal-binding</keyword>
<dbReference type="InterPro" id="IPR019791">
    <property type="entry name" value="Haem_peroxidase_animal"/>
</dbReference>
<dbReference type="Pfam" id="PF03098">
    <property type="entry name" value="An_peroxidase"/>
    <property type="match status" value="1"/>
</dbReference>
<name>A0ABQ4CRN6_9ACTN</name>
<evidence type="ECO:0000256" key="7">
    <source>
        <dbReference type="ARBA" id="ARBA00022821"/>
    </source>
</evidence>
<evidence type="ECO:0000256" key="2">
    <source>
        <dbReference type="ARBA" id="ARBA00022516"/>
    </source>
</evidence>
<dbReference type="Gene3D" id="1.10.640.10">
    <property type="entry name" value="Haem peroxidase domain superfamily, animal type"/>
    <property type="match status" value="1"/>
</dbReference>
<keyword evidence="15" id="KW-1185">Reference proteome</keyword>
<sequence>MTGWFARRYGALTEWVDRRFGWHRLPLPLGLAVLVGVRDTLRRENLHDAGGRPAAAPFMAAYTTRRTADGAWNDLDDGAMGMAGARFGRNIPIGAVLTGDARDVLTPNPRTVSRALLTRHEFRPAPTFNVLAASWIQFMVRDWFTHGHGPASSAWSVPLASDDAWPGGELTIPRVLGDANLHSHWWDGSMLYGNSAAEQRAARTGVDGKLRVGPMRPVVDGHDPTREPGFWLGLLMLHDLFAREHNAICDRLRGEHPGWLDEELFQRARLILAALLAKIHTIEWTPAMINHPTTVTAMRANWFGLAGERVRRRFGRISSSEAISGIIGSATDHFGVPFTLTEEFVAVYRMHPLMPDDFAVRAAADDAAVGSWTLRELSGPAALAVAASTRMADLFYSFGTAHPGALVLDNFPRHLQEFERPDGRLVDLAATDLVRIRELGVPRYNAFRRLMHLEPVESYAELTGDAALAARLRAVYGDDVESLDLMVGMFAERPPRGFAFSDTAFRVFVLMASRRLNSDRFFTRDYTPEVYTRVGLDWVADNTMTTVLLRHHPELRPALRAVANAFQPWRRTDN</sequence>
<evidence type="ECO:0000256" key="5">
    <source>
        <dbReference type="ARBA" id="ARBA00022723"/>
    </source>
</evidence>
<keyword evidence="12" id="KW-0443">Lipid metabolism</keyword>
<dbReference type="InterPro" id="IPR037120">
    <property type="entry name" value="Haem_peroxidase_sf_animal"/>
</dbReference>
<proteinExistence type="predicted"/>
<organism evidence="14 15">
    <name type="scientific">Asanoa siamensis</name>
    <dbReference type="NCBI Taxonomy" id="926357"/>
    <lineage>
        <taxon>Bacteria</taxon>
        <taxon>Bacillati</taxon>
        <taxon>Actinomycetota</taxon>
        <taxon>Actinomycetes</taxon>
        <taxon>Micromonosporales</taxon>
        <taxon>Micromonosporaceae</taxon>
        <taxon>Asanoa</taxon>
    </lineage>
</organism>
<keyword evidence="9" id="KW-0223">Dioxygenase</keyword>
<dbReference type="CDD" id="cd09818">
    <property type="entry name" value="PIOX_like"/>
    <property type="match status" value="1"/>
</dbReference>
<keyword evidence="10" id="KW-0560">Oxidoreductase</keyword>
<dbReference type="GO" id="GO:0004601">
    <property type="term" value="F:peroxidase activity"/>
    <property type="evidence" value="ECO:0007669"/>
    <property type="project" value="UniProtKB-KW"/>
</dbReference>
<dbReference type="EMBL" id="BONE01000026">
    <property type="protein sequence ID" value="GIF73949.1"/>
    <property type="molecule type" value="Genomic_DNA"/>
</dbReference>
<keyword evidence="2" id="KW-0444">Lipid biosynthesis</keyword>
<evidence type="ECO:0000256" key="8">
    <source>
        <dbReference type="ARBA" id="ARBA00022832"/>
    </source>
</evidence>
<gene>
    <name evidence="14" type="ORF">Asi02nite_34670</name>
</gene>
<keyword evidence="13" id="KW-0275">Fatty acid biosynthesis</keyword>
<comment type="caution">
    <text evidence="14">The sequence shown here is derived from an EMBL/GenBank/DDBJ whole genome shotgun (WGS) entry which is preliminary data.</text>
</comment>
<dbReference type="RefSeq" id="WP_203714132.1">
    <property type="nucleotide sequence ID" value="NZ_BONE01000026.1"/>
</dbReference>
<evidence type="ECO:0000256" key="10">
    <source>
        <dbReference type="ARBA" id="ARBA00023002"/>
    </source>
</evidence>
<dbReference type="InterPro" id="IPR034815">
    <property type="entry name" value="A_dioxygenase"/>
</dbReference>
<keyword evidence="8" id="KW-0276">Fatty acid metabolism</keyword>
<keyword evidence="11" id="KW-0408">Iron</keyword>
<comment type="cofactor">
    <cofactor evidence="1">
        <name>Ca(2+)</name>
        <dbReference type="ChEBI" id="CHEBI:29108"/>
    </cofactor>
</comment>
<dbReference type="PROSITE" id="PS50292">
    <property type="entry name" value="PEROXIDASE_3"/>
    <property type="match status" value="1"/>
</dbReference>
<evidence type="ECO:0000256" key="12">
    <source>
        <dbReference type="ARBA" id="ARBA00023098"/>
    </source>
</evidence>
<evidence type="ECO:0000256" key="9">
    <source>
        <dbReference type="ARBA" id="ARBA00022964"/>
    </source>
</evidence>
<reference evidence="14 15" key="1">
    <citation type="submission" date="2021-01" db="EMBL/GenBank/DDBJ databases">
        <title>Whole genome shotgun sequence of Asanoa siamensis NBRC 107932.</title>
        <authorList>
            <person name="Komaki H."/>
            <person name="Tamura T."/>
        </authorList>
    </citation>
    <scope>NUCLEOTIDE SEQUENCE [LARGE SCALE GENOMIC DNA]</scope>
    <source>
        <strain evidence="14 15">NBRC 107932</strain>
    </source>
</reference>
<evidence type="ECO:0000256" key="13">
    <source>
        <dbReference type="ARBA" id="ARBA00023160"/>
    </source>
</evidence>
<dbReference type="Proteomes" id="UP000604117">
    <property type="component" value="Unassembled WGS sequence"/>
</dbReference>
<evidence type="ECO:0000256" key="3">
    <source>
        <dbReference type="ARBA" id="ARBA00022559"/>
    </source>
</evidence>
<dbReference type="PRINTS" id="PR00457">
    <property type="entry name" value="ANPEROXIDASE"/>
</dbReference>